<protein>
    <submittedName>
        <fullName evidence="2">DeoR faimly transcriptional regulator</fullName>
    </submittedName>
</protein>
<dbReference type="eggNOG" id="ENOG5033CMT">
    <property type="taxonomic scope" value="Bacteria"/>
</dbReference>
<name>A0A073KC42_9BACI</name>
<organism evidence="2 3">
    <name type="scientific">Bacillus gaemokensis</name>
    <dbReference type="NCBI Taxonomy" id="574375"/>
    <lineage>
        <taxon>Bacteria</taxon>
        <taxon>Bacillati</taxon>
        <taxon>Bacillota</taxon>
        <taxon>Bacilli</taxon>
        <taxon>Bacillales</taxon>
        <taxon>Bacillaceae</taxon>
        <taxon>Bacillus</taxon>
        <taxon>Bacillus cereus group</taxon>
    </lineage>
</organism>
<dbReference type="Proteomes" id="UP000027778">
    <property type="component" value="Unassembled WGS sequence"/>
</dbReference>
<keyword evidence="3" id="KW-1185">Reference proteome</keyword>
<proteinExistence type="predicted"/>
<dbReference type="AlphaFoldDB" id="A0A073KC42"/>
<evidence type="ECO:0000313" key="2">
    <source>
        <dbReference type="EMBL" id="KEK24834.1"/>
    </source>
</evidence>
<dbReference type="EMBL" id="JOTM01000004">
    <property type="protein sequence ID" value="KEK24834.1"/>
    <property type="molecule type" value="Genomic_DNA"/>
</dbReference>
<evidence type="ECO:0000256" key="1">
    <source>
        <dbReference type="SAM" id="Phobius"/>
    </source>
</evidence>
<evidence type="ECO:0000313" key="3">
    <source>
        <dbReference type="Proteomes" id="UP000027778"/>
    </source>
</evidence>
<keyword evidence="1" id="KW-0812">Transmembrane</keyword>
<dbReference type="Pfam" id="PF11151">
    <property type="entry name" value="DUF2929"/>
    <property type="match status" value="1"/>
</dbReference>
<sequence>MRVIWAFIWSFMLVHMMSYVISSMTGGIYDFQQASIFSVVLAVLVMAIAAAIPNEPVEQH</sequence>
<comment type="caution">
    <text evidence="2">The sequence shown here is derived from an EMBL/GenBank/DDBJ whole genome shotgun (WGS) entry which is preliminary data.</text>
</comment>
<feature type="transmembrane region" description="Helical" evidence="1">
    <location>
        <begin position="32"/>
        <end position="52"/>
    </location>
</feature>
<accession>A0A073KC42</accession>
<dbReference type="InterPro" id="IPR021324">
    <property type="entry name" value="DUF2929"/>
</dbReference>
<dbReference type="STRING" id="574375.AZF08_12385"/>
<keyword evidence="1" id="KW-1133">Transmembrane helix</keyword>
<keyword evidence="1" id="KW-0472">Membrane</keyword>
<reference evidence="2 3" key="1">
    <citation type="submission" date="2014-06" db="EMBL/GenBank/DDBJ databases">
        <title>Draft genome sequence of Bacillus gaemokensis JCM 15801 (MCCC 1A00707).</title>
        <authorList>
            <person name="Lai Q."/>
            <person name="Liu Y."/>
            <person name="Shao Z."/>
        </authorList>
    </citation>
    <scope>NUCLEOTIDE SEQUENCE [LARGE SCALE GENOMIC DNA]</scope>
    <source>
        <strain evidence="2 3">JCM 15801</strain>
    </source>
</reference>
<dbReference type="RefSeq" id="WP_033673842.1">
    <property type="nucleotide sequence ID" value="NZ_JOTM01000004.1"/>
</dbReference>
<gene>
    <name evidence="2" type="ORF">BAGA_21370</name>
</gene>
<dbReference type="OrthoDB" id="2440739at2"/>